<feature type="active site" description="Proton acceptor" evidence="7">
    <location>
        <position position="155"/>
    </location>
</feature>
<feature type="active site" evidence="7">
    <location>
        <position position="219"/>
    </location>
</feature>
<dbReference type="EMBL" id="CP064760">
    <property type="protein sequence ID" value="QPE04354.1"/>
    <property type="molecule type" value="Genomic_DNA"/>
</dbReference>
<dbReference type="GO" id="GO:0071555">
    <property type="term" value="P:cell wall organization"/>
    <property type="evidence" value="ECO:0007669"/>
    <property type="project" value="UniProtKB-KW"/>
</dbReference>
<evidence type="ECO:0000313" key="13">
    <source>
        <dbReference type="EMBL" id="QPE04354.1"/>
    </source>
</evidence>
<evidence type="ECO:0000256" key="5">
    <source>
        <dbReference type="ARBA" id="ARBA00022984"/>
    </source>
</evidence>
<dbReference type="Gene3D" id="3.40.710.10">
    <property type="entry name" value="DD-peptidase/beta-lactamase superfamily"/>
    <property type="match status" value="1"/>
</dbReference>
<evidence type="ECO:0000256" key="11">
    <source>
        <dbReference type="SAM" id="Phobius"/>
    </source>
</evidence>
<dbReference type="GO" id="GO:0009002">
    <property type="term" value="F:serine-type D-Ala-D-Ala carboxypeptidase activity"/>
    <property type="evidence" value="ECO:0007669"/>
    <property type="project" value="InterPro"/>
</dbReference>
<gene>
    <name evidence="13" type="ORF">IT882_14535</name>
</gene>
<keyword evidence="11" id="KW-0812">Transmembrane</keyword>
<evidence type="ECO:0000256" key="7">
    <source>
        <dbReference type="PIRSR" id="PIRSR618044-1"/>
    </source>
</evidence>
<evidence type="ECO:0000259" key="12">
    <source>
        <dbReference type="Pfam" id="PF00768"/>
    </source>
</evidence>
<evidence type="ECO:0000256" key="10">
    <source>
        <dbReference type="SAM" id="MobiDB-lite"/>
    </source>
</evidence>
<feature type="active site" description="Acyl-ester intermediate" evidence="7">
    <location>
        <position position="152"/>
    </location>
</feature>
<feature type="transmembrane region" description="Helical" evidence="11">
    <location>
        <begin position="72"/>
        <end position="95"/>
    </location>
</feature>
<comment type="similarity">
    <text evidence="1 9">Belongs to the peptidase S11 family.</text>
</comment>
<dbReference type="InterPro" id="IPR012338">
    <property type="entry name" value="Beta-lactam/transpept-like"/>
</dbReference>
<name>A0A7S8MW81_9MICO</name>
<reference evidence="13 14" key="1">
    <citation type="submission" date="2020-11" db="EMBL/GenBank/DDBJ databases">
        <title>Amino acid is mineralized and recycled by bacteria in oceanic microbiome.</title>
        <authorList>
            <person name="Zheng L.Y."/>
        </authorList>
    </citation>
    <scope>NUCLEOTIDE SEQUENCE [LARGE SCALE GENOMIC DNA]</scope>
    <source>
        <strain evidence="13 14">A32-1</strain>
    </source>
</reference>
<organism evidence="13 14">
    <name type="scientific">Microbacterium schleiferi</name>
    <dbReference type="NCBI Taxonomy" id="69362"/>
    <lineage>
        <taxon>Bacteria</taxon>
        <taxon>Bacillati</taxon>
        <taxon>Actinomycetota</taxon>
        <taxon>Actinomycetes</taxon>
        <taxon>Micrococcales</taxon>
        <taxon>Microbacteriaceae</taxon>
        <taxon>Microbacterium</taxon>
    </lineage>
</organism>
<keyword evidence="5" id="KW-0573">Peptidoglycan synthesis</keyword>
<evidence type="ECO:0000313" key="14">
    <source>
        <dbReference type="Proteomes" id="UP000594480"/>
    </source>
</evidence>
<protein>
    <submittedName>
        <fullName evidence="13">D-alanyl-D-alanine carboxypeptidase</fullName>
    </submittedName>
</protein>
<feature type="domain" description="Peptidase S11 D-alanyl-D-alanine carboxypeptidase A N-terminal" evidence="12">
    <location>
        <begin position="146"/>
        <end position="321"/>
    </location>
</feature>
<evidence type="ECO:0000256" key="4">
    <source>
        <dbReference type="ARBA" id="ARBA00022960"/>
    </source>
</evidence>
<evidence type="ECO:0000256" key="6">
    <source>
        <dbReference type="ARBA" id="ARBA00023316"/>
    </source>
</evidence>
<evidence type="ECO:0000256" key="3">
    <source>
        <dbReference type="ARBA" id="ARBA00022801"/>
    </source>
</evidence>
<keyword evidence="6" id="KW-0961">Cell wall biogenesis/degradation</keyword>
<dbReference type="SUPFAM" id="SSF56601">
    <property type="entry name" value="beta-lactamase/transpeptidase-like"/>
    <property type="match status" value="1"/>
</dbReference>
<dbReference type="AlphaFoldDB" id="A0A7S8MW81"/>
<evidence type="ECO:0000256" key="8">
    <source>
        <dbReference type="PIRSR" id="PIRSR618044-2"/>
    </source>
</evidence>
<evidence type="ECO:0000256" key="1">
    <source>
        <dbReference type="ARBA" id="ARBA00007164"/>
    </source>
</evidence>
<dbReference type="GO" id="GO:0008360">
    <property type="term" value="P:regulation of cell shape"/>
    <property type="evidence" value="ECO:0007669"/>
    <property type="project" value="UniProtKB-KW"/>
</dbReference>
<keyword evidence="13" id="KW-0121">Carboxypeptidase</keyword>
<keyword evidence="11" id="KW-0472">Membrane</keyword>
<dbReference type="PRINTS" id="PR00725">
    <property type="entry name" value="DADACBPTASE1"/>
</dbReference>
<dbReference type="InterPro" id="IPR001967">
    <property type="entry name" value="Peptidase_S11_N"/>
</dbReference>
<accession>A0A7S8MW81</accession>
<dbReference type="GO" id="GO:0006508">
    <property type="term" value="P:proteolysis"/>
    <property type="evidence" value="ECO:0007669"/>
    <property type="project" value="InterPro"/>
</dbReference>
<evidence type="ECO:0000256" key="2">
    <source>
        <dbReference type="ARBA" id="ARBA00022729"/>
    </source>
</evidence>
<keyword evidence="3" id="KW-0378">Hydrolase</keyword>
<dbReference type="GO" id="GO:0009252">
    <property type="term" value="P:peptidoglycan biosynthetic process"/>
    <property type="evidence" value="ECO:0007669"/>
    <property type="project" value="UniProtKB-KW"/>
</dbReference>
<keyword evidence="2" id="KW-0732">Signal</keyword>
<feature type="binding site" evidence="8">
    <location>
        <position position="319"/>
    </location>
    <ligand>
        <name>substrate</name>
    </ligand>
</feature>
<dbReference type="KEGG" id="msf:IT882_14535"/>
<keyword evidence="14" id="KW-1185">Reference proteome</keyword>
<keyword evidence="11" id="KW-1133">Transmembrane helix</keyword>
<dbReference type="Proteomes" id="UP000594480">
    <property type="component" value="Chromosome"/>
</dbReference>
<feature type="compositionally biased region" description="Low complexity" evidence="10">
    <location>
        <begin position="1"/>
        <end position="18"/>
    </location>
</feature>
<proteinExistence type="inferred from homology"/>
<evidence type="ECO:0000256" key="9">
    <source>
        <dbReference type="RuleBase" id="RU004016"/>
    </source>
</evidence>
<keyword evidence="4" id="KW-0133">Cell shape</keyword>
<dbReference type="RefSeq" id="WP_195692432.1">
    <property type="nucleotide sequence ID" value="NZ_CP064760.1"/>
</dbReference>
<dbReference type="InterPro" id="IPR018044">
    <property type="entry name" value="Peptidase_S11"/>
</dbReference>
<keyword evidence="13" id="KW-0645">Protease</keyword>
<sequence>MTDTEAPTAPDPTDADPASSPAVGDAVERTDTAALQWARPATSPATRRAHDDTDPGDLLDGMPRRSLLRGTVIGPTLIVLAVVAAYAAVTLLWPLTAVMPTTQSVDVPPMTASLAAPAWPAEGSAAVAVDGFESTAPDGTVASTTDEAPLASITKLVTALMVLDRQPLALGETGPEYAFSSRDRSTYWNYRARGESALDVPVGGSLTEYQMLQGLLIGSANNYAARLADQFWPTDEVFESAAADWLRTHGISGITVVEPSGIDSDNVGTPAGVIALGRKALENPVIAEIVATPMVDLPGAGEVTNTNDLLADPGVVGIKTGSLFVNGREVDDLATARDLTIGDTTVRTYATVLAQPTDEQRDSSARALLAQLEAELTTPYVIPAGAVIGGVQTAWGSTPEIRTTTDATVVLWNGAASSSSSTLAVDDWEAGSPAGTFTLTGPVSSTTVEAALAAEIEQPSPWWRLTHPLQLFGLID</sequence>
<feature type="region of interest" description="Disordered" evidence="10">
    <location>
        <begin position="1"/>
        <end position="61"/>
    </location>
</feature>
<dbReference type="Pfam" id="PF00768">
    <property type="entry name" value="Peptidase_S11"/>
    <property type="match status" value="1"/>
</dbReference>